<dbReference type="PANTHER" id="PTHR44591:SF22">
    <property type="entry name" value="CHEY SUBFAMILY"/>
    <property type="match status" value="1"/>
</dbReference>
<dbReference type="STRING" id="43989.cce_1412"/>
<accession>B1WWN8</accession>
<dbReference type="HOGENOM" id="CLU_000445_69_17_3"/>
<feature type="domain" description="Response regulatory" evidence="3">
    <location>
        <begin position="3"/>
        <end position="122"/>
    </location>
</feature>
<keyword evidence="1 2" id="KW-0597">Phosphoprotein</keyword>
<dbReference type="SUPFAM" id="SSF52172">
    <property type="entry name" value="CheY-like"/>
    <property type="match status" value="1"/>
</dbReference>
<evidence type="ECO:0000313" key="4">
    <source>
        <dbReference type="EMBL" id="ACB50762.1"/>
    </source>
</evidence>
<dbReference type="eggNOG" id="COG0745">
    <property type="taxonomic scope" value="Bacteria"/>
</dbReference>
<gene>
    <name evidence="4" type="ordered locus">cce_1412</name>
</gene>
<dbReference type="InterPro" id="IPR011006">
    <property type="entry name" value="CheY-like_superfamily"/>
</dbReference>
<sequence>MKKILIVDDEPNIIILMEQILEDLEDAGVLLLTAKDGEQALEIIKQEQPDLVFLDVMMPHISGLEVCETVKKDHRLSHVYVILLTARGQSFDEESGMEAGADLYITKPFRPKEVLRKSKEILGIDEV</sequence>
<dbReference type="PANTHER" id="PTHR44591">
    <property type="entry name" value="STRESS RESPONSE REGULATOR PROTEIN 1"/>
    <property type="match status" value="1"/>
</dbReference>
<dbReference type="SMART" id="SM00448">
    <property type="entry name" value="REC"/>
    <property type="match status" value="1"/>
</dbReference>
<proteinExistence type="predicted"/>
<dbReference type="OrthoDB" id="582422at2"/>
<reference evidence="4 5" key="1">
    <citation type="journal article" date="2008" name="Proc. Natl. Acad. Sci. U.S.A.">
        <title>The genome of Cyanothece 51142, a unicellular diazotrophic cyanobacterium important in the marine nitrogen cycle.</title>
        <authorList>
            <person name="Welsh E.A."/>
            <person name="Liberton M."/>
            <person name="Stoeckel J."/>
            <person name="Loh T."/>
            <person name="Elvitigala T."/>
            <person name="Wang C."/>
            <person name="Wollam A."/>
            <person name="Fulton R.S."/>
            <person name="Clifton S.W."/>
            <person name="Jacobs J.M."/>
            <person name="Aurora R."/>
            <person name="Ghosh B.K."/>
            <person name="Sherman L.A."/>
            <person name="Smith R.D."/>
            <person name="Wilson R.K."/>
            <person name="Pakrasi H.B."/>
        </authorList>
    </citation>
    <scope>NUCLEOTIDE SEQUENCE [LARGE SCALE GENOMIC DNA]</scope>
    <source>
        <strain evidence="5">ATCC 51142 / BH68</strain>
    </source>
</reference>
<dbReference type="Proteomes" id="UP000001203">
    <property type="component" value="Chromosome circular"/>
</dbReference>
<dbReference type="PROSITE" id="PS50110">
    <property type="entry name" value="RESPONSE_REGULATORY"/>
    <property type="match status" value="1"/>
</dbReference>
<dbReference type="RefSeq" id="WP_009544225.1">
    <property type="nucleotide sequence ID" value="NC_010546.1"/>
</dbReference>
<name>B1WWN8_CROS5</name>
<evidence type="ECO:0000313" key="5">
    <source>
        <dbReference type="Proteomes" id="UP000001203"/>
    </source>
</evidence>
<evidence type="ECO:0000259" key="3">
    <source>
        <dbReference type="PROSITE" id="PS50110"/>
    </source>
</evidence>
<organism evidence="4 5">
    <name type="scientific">Crocosphaera subtropica (strain ATCC 51142 / BH68)</name>
    <name type="common">Cyanothece sp. (strain ATCC 51142)</name>
    <dbReference type="NCBI Taxonomy" id="43989"/>
    <lineage>
        <taxon>Bacteria</taxon>
        <taxon>Bacillati</taxon>
        <taxon>Cyanobacteriota</taxon>
        <taxon>Cyanophyceae</taxon>
        <taxon>Oscillatoriophycideae</taxon>
        <taxon>Chroococcales</taxon>
        <taxon>Aphanothecaceae</taxon>
        <taxon>Crocosphaera</taxon>
        <taxon>Crocosphaera subtropica</taxon>
    </lineage>
</organism>
<dbReference type="InterPro" id="IPR050595">
    <property type="entry name" value="Bact_response_regulator"/>
</dbReference>
<dbReference type="InterPro" id="IPR001789">
    <property type="entry name" value="Sig_transdc_resp-reg_receiver"/>
</dbReference>
<dbReference type="KEGG" id="cyt:cce_1412"/>
<dbReference type="Pfam" id="PF00072">
    <property type="entry name" value="Response_reg"/>
    <property type="match status" value="1"/>
</dbReference>
<evidence type="ECO:0000256" key="2">
    <source>
        <dbReference type="PROSITE-ProRule" id="PRU00169"/>
    </source>
</evidence>
<keyword evidence="5" id="KW-1185">Reference proteome</keyword>
<feature type="modified residue" description="4-aspartylphosphate" evidence="2">
    <location>
        <position position="55"/>
    </location>
</feature>
<dbReference type="AlphaFoldDB" id="B1WWN8"/>
<dbReference type="Gene3D" id="3.40.50.2300">
    <property type="match status" value="1"/>
</dbReference>
<evidence type="ECO:0000256" key="1">
    <source>
        <dbReference type="ARBA" id="ARBA00022553"/>
    </source>
</evidence>
<protein>
    <submittedName>
        <fullName evidence="4">Two-component response regulator</fullName>
    </submittedName>
</protein>
<dbReference type="GO" id="GO:0000160">
    <property type="term" value="P:phosphorelay signal transduction system"/>
    <property type="evidence" value="ECO:0007669"/>
    <property type="project" value="InterPro"/>
</dbReference>
<dbReference type="EMBL" id="CP000806">
    <property type="protein sequence ID" value="ACB50762.1"/>
    <property type="molecule type" value="Genomic_DNA"/>
</dbReference>